<sequence>MAGSTRQSVETTADDLFDKYTLPKIALTIILAASFLGTVVTGRLAGGGDLAVAVAKWGYFVALGVLAGGLLWKHGFVRPGDLETGADAYCARMYDRFDRIAIGSLVVLVLGGAVAIDRYAAAVSRPLPVLALAVAVLGLVAIGGTQSLRSASVDTQFRGPLGLAALALALAAVVLTAALEVGLRAGDGLAVGVRVLHLLAFAVWVGGAVWNIFVAVPTGQEYPTTPVIRAAGQQLERFRWAVRFIIPTLIATGLYQAVDALGTTIGTYLGTTLGLAVAAKLGSIGVLVVIFKLCPMWRACSPIDGVCDLEEMGGQRDGPTTDAAGPEPTEVTSDD</sequence>
<feature type="transmembrane region" description="Helical" evidence="2">
    <location>
        <begin position="25"/>
        <end position="44"/>
    </location>
</feature>
<dbReference type="RefSeq" id="WP_049964710.1">
    <property type="nucleotide sequence ID" value="NZ_CP101873.1"/>
</dbReference>
<organism evidence="3 4">
    <name type="scientific">Natrinema thermotolerans</name>
    <dbReference type="NCBI Taxonomy" id="121872"/>
    <lineage>
        <taxon>Archaea</taxon>
        <taxon>Methanobacteriati</taxon>
        <taxon>Methanobacteriota</taxon>
        <taxon>Stenosarchaea group</taxon>
        <taxon>Halobacteria</taxon>
        <taxon>Halobacteriales</taxon>
        <taxon>Natrialbaceae</taxon>
        <taxon>Natrinema</taxon>
    </lineage>
</organism>
<feature type="transmembrane region" description="Helical" evidence="2">
    <location>
        <begin position="100"/>
        <end position="121"/>
    </location>
</feature>
<evidence type="ECO:0000313" key="3">
    <source>
        <dbReference type="EMBL" id="WMT09052.1"/>
    </source>
</evidence>
<feature type="transmembrane region" description="Helical" evidence="2">
    <location>
        <begin position="240"/>
        <end position="258"/>
    </location>
</feature>
<dbReference type="Proteomes" id="UP001224926">
    <property type="component" value="Chromosome"/>
</dbReference>
<keyword evidence="2" id="KW-0472">Membrane</keyword>
<feature type="transmembrane region" description="Helical" evidence="2">
    <location>
        <begin position="50"/>
        <end position="72"/>
    </location>
</feature>
<accession>A0AAF0PCJ2</accession>
<feature type="transmembrane region" description="Helical" evidence="2">
    <location>
        <begin position="160"/>
        <end position="183"/>
    </location>
</feature>
<feature type="region of interest" description="Disordered" evidence="1">
    <location>
        <begin position="311"/>
        <end position="335"/>
    </location>
</feature>
<evidence type="ECO:0000256" key="1">
    <source>
        <dbReference type="SAM" id="MobiDB-lite"/>
    </source>
</evidence>
<dbReference type="AlphaFoldDB" id="A0AAF0PCJ2"/>
<keyword evidence="2" id="KW-1133">Transmembrane helix</keyword>
<dbReference type="EMBL" id="CP101873">
    <property type="protein sequence ID" value="WMT09052.1"/>
    <property type="molecule type" value="Genomic_DNA"/>
</dbReference>
<evidence type="ECO:0000256" key="2">
    <source>
        <dbReference type="SAM" id="Phobius"/>
    </source>
</evidence>
<evidence type="ECO:0000313" key="4">
    <source>
        <dbReference type="Proteomes" id="UP001224926"/>
    </source>
</evidence>
<reference evidence="3 4" key="1">
    <citation type="submission" date="2022-07" db="EMBL/GenBank/DDBJ databases">
        <title>Two temperate virus in Haloterrigena jeotgali A29.</title>
        <authorList>
            <person name="Deng X."/>
        </authorList>
    </citation>
    <scope>NUCLEOTIDE SEQUENCE [LARGE SCALE GENOMIC DNA]</scope>
    <source>
        <strain evidence="3 4">A29</strain>
    </source>
</reference>
<feature type="transmembrane region" description="Helical" evidence="2">
    <location>
        <begin position="270"/>
        <end position="291"/>
    </location>
</feature>
<keyword evidence="4" id="KW-1185">Reference proteome</keyword>
<feature type="transmembrane region" description="Helical" evidence="2">
    <location>
        <begin position="195"/>
        <end position="219"/>
    </location>
</feature>
<dbReference type="GeneID" id="39861028"/>
<keyword evidence="2" id="KW-0812">Transmembrane</keyword>
<gene>
    <name evidence="3" type="ORF">NP511_05315</name>
</gene>
<feature type="transmembrane region" description="Helical" evidence="2">
    <location>
        <begin position="127"/>
        <end position="148"/>
    </location>
</feature>
<dbReference type="GeneID" id="84213338"/>
<proteinExistence type="predicted"/>
<name>A0AAF0PCJ2_9EURY</name>
<protein>
    <submittedName>
        <fullName evidence="3">Uncharacterized protein</fullName>
    </submittedName>
</protein>